<accession>A0ABU3Q3N5</accession>
<organism evidence="4 5">
    <name type="scientific">Sphingosinicella rhizophila</name>
    <dbReference type="NCBI Taxonomy" id="3050082"/>
    <lineage>
        <taxon>Bacteria</taxon>
        <taxon>Pseudomonadati</taxon>
        <taxon>Pseudomonadota</taxon>
        <taxon>Alphaproteobacteria</taxon>
        <taxon>Sphingomonadales</taxon>
        <taxon>Sphingosinicellaceae</taxon>
        <taxon>Sphingosinicella</taxon>
    </lineage>
</organism>
<evidence type="ECO:0000256" key="1">
    <source>
        <dbReference type="ARBA" id="ARBA00023012"/>
    </source>
</evidence>
<evidence type="ECO:0000313" key="5">
    <source>
        <dbReference type="Proteomes" id="UP001259572"/>
    </source>
</evidence>
<gene>
    <name evidence="4" type="ORF">RQX22_03575</name>
</gene>
<evidence type="ECO:0000313" key="4">
    <source>
        <dbReference type="EMBL" id="MDT9598028.1"/>
    </source>
</evidence>
<keyword evidence="2" id="KW-0597">Phosphoprotein</keyword>
<protein>
    <submittedName>
        <fullName evidence="4">Hpt domain-containing protein</fullName>
    </submittedName>
</protein>
<dbReference type="Proteomes" id="UP001259572">
    <property type="component" value="Unassembled WGS sequence"/>
</dbReference>
<keyword evidence="5" id="KW-1185">Reference proteome</keyword>
<feature type="domain" description="HPt" evidence="3">
    <location>
        <begin position="21"/>
        <end position="123"/>
    </location>
</feature>
<sequence length="134" mass="15198">MTDDFDASVDWEVFSRTRTELGAAFVRILSYFREDGEKAVARIEEAMQRRDAVALVIPAHTLKSEARQFGADPLGDLAELIEIEGRRSVEMRLFPDDLIPEVAKLRPLYLSTIEQLEKEANPLRQRRPAADGIV</sequence>
<dbReference type="InterPro" id="IPR036641">
    <property type="entry name" value="HPT_dom_sf"/>
</dbReference>
<dbReference type="PROSITE" id="PS50894">
    <property type="entry name" value="HPT"/>
    <property type="match status" value="1"/>
</dbReference>
<evidence type="ECO:0000256" key="2">
    <source>
        <dbReference type="PROSITE-ProRule" id="PRU00110"/>
    </source>
</evidence>
<dbReference type="InterPro" id="IPR008207">
    <property type="entry name" value="Sig_transdc_His_kin_Hpt_dom"/>
</dbReference>
<feature type="modified residue" description="Phosphohistidine" evidence="2">
    <location>
        <position position="60"/>
    </location>
</feature>
<dbReference type="Gene3D" id="1.20.120.160">
    <property type="entry name" value="HPT domain"/>
    <property type="match status" value="1"/>
</dbReference>
<dbReference type="RefSeq" id="WP_315723738.1">
    <property type="nucleotide sequence ID" value="NZ_JAVUPU010000002.1"/>
</dbReference>
<proteinExistence type="predicted"/>
<comment type="caution">
    <text evidence="4">The sequence shown here is derived from an EMBL/GenBank/DDBJ whole genome shotgun (WGS) entry which is preliminary data.</text>
</comment>
<dbReference type="Pfam" id="PF01627">
    <property type="entry name" value="Hpt"/>
    <property type="match status" value="1"/>
</dbReference>
<dbReference type="SUPFAM" id="SSF47226">
    <property type="entry name" value="Histidine-containing phosphotransfer domain, HPT domain"/>
    <property type="match status" value="1"/>
</dbReference>
<dbReference type="EMBL" id="JAVUPU010000002">
    <property type="protein sequence ID" value="MDT9598028.1"/>
    <property type="molecule type" value="Genomic_DNA"/>
</dbReference>
<name>A0ABU3Q3N5_9SPHN</name>
<reference evidence="4 5" key="1">
    <citation type="submission" date="2023-05" db="EMBL/GenBank/DDBJ databases">
        <authorList>
            <person name="Guo Y."/>
        </authorList>
    </citation>
    <scope>NUCLEOTIDE SEQUENCE [LARGE SCALE GENOMIC DNA]</scope>
    <source>
        <strain evidence="4 5">GR2756</strain>
    </source>
</reference>
<keyword evidence="1" id="KW-0902">Two-component regulatory system</keyword>
<evidence type="ECO:0000259" key="3">
    <source>
        <dbReference type="PROSITE" id="PS50894"/>
    </source>
</evidence>